<accession>E2BDS6</accession>
<name>E2BDS6_HARSA</name>
<dbReference type="AlphaFoldDB" id="E2BDS6"/>
<organism evidence="3">
    <name type="scientific">Harpegnathos saltator</name>
    <name type="common">Jerdon's jumping ant</name>
    <dbReference type="NCBI Taxonomy" id="610380"/>
    <lineage>
        <taxon>Eukaryota</taxon>
        <taxon>Metazoa</taxon>
        <taxon>Ecdysozoa</taxon>
        <taxon>Arthropoda</taxon>
        <taxon>Hexapoda</taxon>
        <taxon>Insecta</taxon>
        <taxon>Pterygota</taxon>
        <taxon>Neoptera</taxon>
        <taxon>Endopterygota</taxon>
        <taxon>Hymenoptera</taxon>
        <taxon>Apocrita</taxon>
        <taxon>Aculeata</taxon>
        <taxon>Formicoidea</taxon>
        <taxon>Formicidae</taxon>
        <taxon>Ponerinae</taxon>
        <taxon>Ponerini</taxon>
        <taxon>Harpegnathos</taxon>
    </lineage>
</organism>
<sequence>MDGGRNSGVSSGCLKARIRAARSRTLGGSARTQDAAGDISPADPCSQSAVESTGPSSVVPSAVTSRPGHGEYYQFVPLDFGCSAFDLCRRTLFVESRTKIIGWLYELYATLLEMAL</sequence>
<evidence type="ECO:0000313" key="2">
    <source>
        <dbReference type="EMBL" id="EFN86132.1"/>
    </source>
</evidence>
<evidence type="ECO:0000313" key="3">
    <source>
        <dbReference type="Proteomes" id="UP000008237"/>
    </source>
</evidence>
<feature type="region of interest" description="Disordered" evidence="1">
    <location>
        <begin position="23"/>
        <end position="61"/>
    </location>
</feature>
<dbReference type="EMBL" id="GL447689">
    <property type="protein sequence ID" value="EFN86132.1"/>
    <property type="molecule type" value="Genomic_DNA"/>
</dbReference>
<dbReference type="Proteomes" id="UP000008237">
    <property type="component" value="Unassembled WGS sequence"/>
</dbReference>
<proteinExistence type="predicted"/>
<keyword evidence="3" id="KW-1185">Reference proteome</keyword>
<gene>
    <name evidence="2" type="ORF">EAI_13604</name>
</gene>
<evidence type="ECO:0000256" key="1">
    <source>
        <dbReference type="SAM" id="MobiDB-lite"/>
    </source>
</evidence>
<feature type="compositionally biased region" description="Polar residues" evidence="1">
    <location>
        <begin position="45"/>
        <end position="61"/>
    </location>
</feature>
<dbReference type="InParanoid" id="E2BDS6"/>
<protein>
    <submittedName>
        <fullName evidence="2">Uncharacterized protein</fullName>
    </submittedName>
</protein>
<reference evidence="2 3" key="1">
    <citation type="journal article" date="2010" name="Science">
        <title>Genomic comparison of the ants Camponotus floridanus and Harpegnathos saltator.</title>
        <authorList>
            <person name="Bonasio R."/>
            <person name="Zhang G."/>
            <person name="Ye C."/>
            <person name="Mutti N.S."/>
            <person name="Fang X."/>
            <person name="Qin N."/>
            <person name="Donahue G."/>
            <person name="Yang P."/>
            <person name="Li Q."/>
            <person name="Li C."/>
            <person name="Zhang P."/>
            <person name="Huang Z."/>
            <person name="Berger S.L."/>
            <person name="Reinberg D."/>
            <person name="Wang J."/>
            <person name="Liebig J."/>
        </authorList>
    </citation>
    <scope>NUCLEOTIDE SEQUENCE [LARGE SCALE GENOMIC DNA]</scope>
    <source>
        <strain evidence="2 3">R22 G/1</strain>
    </source>
</reference>